<name>K8VXF2_9GAMM</name>
<accession>K8VXF2</accession>
<evidence type="ECO:0000313" key="2">
    <source>
        <dbReference type="Proteomes" id="UP000010290"/>
    </source>
</evidence>
<organism evidence="1 2">
    <name type="scientific">Providencia sneebia DSM 19967</name>
    <dbReference type="NCBI Taxonomy" id="1141660"/>
    <lineage>
        <taxon>Bacteria</taxon>
        <taxon>Pseudomonadati</taxon>
        <taxon>Pseudomonadota</taxon>
        <taxon>Gammaproteobacteria</taxon>
        <taxon>Enterobacterales</taxon>
        <taxon>Morganellaceae</taxon>
        <taxon>Providencia</taxon>
    </lineage>
</organism>
<sequence length="134" mass="16192">MMNIPIELYSNLFFTVRNKNGGRYYLGSAMKRKQTSQLNRAIFLPCFFFLIKDAIIKKEDYPFYDFNEFYFNGLHPSFSRFYKLILLDKKHSYNIPDHQNYSPYSLFFEMLELIDNGSHELVYSRYPFDKEVII</sequence>
<gene>
    <name evidence="1" type="ORF">OO7_16315</name>
</gene>
<dbReference type="PATRIC" id="fig|1141660.3.peg.3262"/>
<protein>
    <submittedName>
        <fullName evidence="1">Uncharacterized protein</fullName>
    </submittedName>
</protein>
<keyword evidence="2" id="KW-1185">Reference proteome</keyword>
<comment type="caution">
    <text evidence="1">The sequence shown here is derived from an EMBL/GenBank/DDBJ whole genome shotgun (WGS) entry which is preliminary data.</text>
</comment>
<proteinExistence type="predicted"/>
<dbReference type="Proteomes" id="UP000010290">
    <property type="component" value="Plasmid pPSN2"/>
</dbReference>
<evidence type="ECO:0000313" key="1">
    <source>
        <dbReference type="EMBL" id="EKT52839.1"/>
    </source>
</evidence>
<dbReference type="EMBL" id="AKKN01000016">
    <property type="protein sequence ID" value="EKT52839.1"/>
    <property type="molecule type" value="Genomic_DNA"/>
</dbReference>
<geneLocation type="plasmid" evidence="1 2">
    <name>pPSN2</name>
</geneLocation>
<reference evidence="1 2" key="1">
    <citation type="journal article" date="2012" name="BMC Genomics">
        <title>Comparative genomics of bacteria in the genus Providencia isolated from wild Drosophila melanogaster.</title>
        <authorList>
            <person name="Galac M.R."/>
            <person name="Lazzaro B.P."/>
        </authorList>
    </citation>
    <scope>NUCLEOTIDE SEQUENCE [LARGE SCALE GENOMIC DNA]</scope>
    <source>
        <strain evidence="1 2">DSM 19967</strain>
        <plasmid evidence="1">pPSN2</plasmid>
    </source>
</reference>
<keyword evidence="1" id="KW-0614">Plasmid</keyword>
<dbReference type="AlphaFoldDB" id="K8VXF2"/>
<dbReference type="RefSeq" id="WP_008916988.1">
    <property type="nucleotide sequence ID" value="NZ_CM001854.1"/>
</dbReference>
<dbReference type="HOGENOM" id="CLU_1894380_0_0_6"/>